<dbReference type="HAMAP" id="MF_00163">
    <property type="entry name" value="Pep_deformylase"/>
    <property type="match status" value="1"/>
</dbReference>
<protein>
    <recommendedName>
        <fullName evidence="2 3">Peptide deformylase</fullName>
        <ecNumber evidence="2 3">3.5.1.88</ecNumber>
    </recommendedName>
</protein>
<keyword evidence="3" id="KW-0479">Metal-binding</keyword>
<name>A0AA36JHD9_9DINO</name>
<dbReference type="Pfam" id="PF01327">
    <property type="entry name" value="Pep_deformylase"/>
    <property type="match status" value="1"/>
</dbReference>
<organism evidence="6 7">
    <name type="scientific">Effrenium voratum</name>
    <dbReference type="NCBI Taxonomy" id="2562239"/>
    <lineage>
        <taxon>Eukaryota</taxon>
        <taxon>Sar</taxon>
        <taxon>Alveolata</taxon>
        <taxon>Dinophyceae</taxon>
        <taxon>Suessiales</taxon>
        <taxon>Symbiodiniaceae</taxon>
        <taxon>Effrenium</taxon>
    </lineage>
</organism>
<comment type="function">
    <text evidence="3">Removes the formyl group from the N-terminal Met of newly synthesized proteins.</text>
</comment>
<dbReference type="EC" id="3.5.1.88" evidence="2 3"/>
<gene>
    <name evidence="6" type="ORF">EVOR1521_LOCUS27825</name>
</gene>
<proteinExistence type="inferred from homology"/>
<evidence type="ECO:0000256" key="1">
    <source>
        <dbReference type="ARBA" id="ARBA00010759"/>
    </source>
</evidence>
<evidence type="ECO:0000256" key="4">
    <source>
        <dbReference type="SAM" id="MobiDB-lite"/>
    </source>
</evidence>
<evidence type="ECO:0000256" key="5">
    <source>
        <dbReference type="SAM" id="Phobius"/>
    </source>
</evidence>
<evidence type="ECO:0000313" key="7">
    <source>
        <dbReference type="Proteomes" id="UP001178507"/>
    </source>
</evidence>
<accession>A0AA36JHD9</accession>
<keyword evidence="3" id="KW-0648">Protein biosynthesis</keyword>
<dbReference type="GO" id="GO:0042586">
    <property type="term" value="F:peptide deformylase activity"/>
    <property type="evidence" value="ECO:0007669"/>
    <property type="project" value="UniProtKB-EC"/>
</dbReference>
<evidence type="ECO:0000256" key="3">
    <source>
        <dbReference type="RuleBase" id="RU362111"/>
    </source>
</evidence>
<keyword evidence="5" id="KW-1133">Transmembrane helix</keyword>
<keyword evidence="7" id="KW-1185">Reference proteome</keyword>
<dbReference type="InterPro" id="IPR036821">
    <property type="entry name" value="Peptide_deformylase_sf"/>
</dbReference>
<comment type="similarity">
    <text evidence="1 3">Belongs to the polypeptide deformylase family.</text>
</comment>
<feature type="region of interest" description="Disordered" evidence="4">
    <location>
        <begin position="83"/>
        <end position="105"/>
    </location>
</feature>
<keyword evidence="5" id="KW-0472">Membrane</keyword>
<comment type="caution">
    <text evidence="6">The sequence shown here is derived from an EMBL/GenBank/DDBJ whole genome shotgun (WGS) entry which is preliminary data.</text>
</comment>
<feature type="transmembrane region" description="Helical" evidence="5">
    <location>
        <begin position="219"/>
        <end position="238"/>
    </location>
</feature>
<feature type="compositionally biased region" description="Basic and acidic residues" evidence="4">
    <location>
        <begin position="84"/>
        <end position="95"/>
    </location>
</feature>
<dbReference type="EMBL" id="CAUJNA010003596">
    <property type="protein sequence ID" value="CAJ1405672.1"/>
    <property type="molecule type" value="Genomic_DNA"/>
</dbReference>
<dbReference type="Proteomes" id="UP001178507">
    <property type="component" value="Unassembled WGS sequence"/>
</dbReference>
<dbReference type="PANTHER" id="PTHR10458:SF22">
    <property type="entry name" value="PEPTIDE DEFORMYLASE"/>
    <property type="match status" value="1"/>
</dbReference>
<dbReference type="SUPFAM" id="SSF56420">
    <property type="entry name" value="Peptide deformylase"/>
    <property type="match status" value="2"/>
</dbReference>
<dbReference type="InterPro" id="IPR023635">
    <property type="entry name" value="Peptide_deformylase"/>
</dbReference>
<dbReference type="GO" id="GO:0046872">
    <property type="term" value="F:metal ion binding"/>
    <property type="evidence" value="ECO:0007669"/>
    <property type="project" value="UniProtKB-KW"/>
</dbReference>
<reference evidence="6" key="1">
    <citation type="submission" date="2023-08" db="EMBL/GenBank/DDBJ databases">
        <authorList>
            <person name="Chen Y."/>
            <person name="Shah S."/>
            <person name="Dougan E. K."/>
            <person name="Thang M."/>
            <person name="Chan C."/>
        </authorList>
    </citation>
    <scope>NUCLEOTIDE SEQUENCE</scope>
</reference>
<evidence type="ECO:0000256" key="2">
    <source>
        <dbReference type="ARBA" id="ARBA00012175"/>
    </source>
</evidence>
<comment type="catalytic activity">
    <reaction evidence="3">
        <text>N-terminal N-formyl-L-methionyl-[peptide] + H2O = N-terminal L-methionyl-[peptide] + formate</text>
        <dbReference type="Rhea" id="RHEA:24420"/>
        <dbReference type="Rhea" id="RHEA-COMP:10639"/>
        <dbReference type="Rhea" id="RHEA-COMP:10640"/>
        <dbReference type="ChEBI" id="CHEBI:15377"/>
        <dbReference type="ChEBI" id="CHEBI:15740"/>
        <dbReference type="ChEBI" id="CHEBI:49298"/>
        <dbReference type="ChEBI" id="CHEBI:64731"/>
        <dbReference type="EC" id="3.5.1.88"/>
    </reaction>
</comment>
<keyword evidence="5" id="KW-0812">Transmembrane</keyword>
<dbReference type="Gene3D" id="3.90.45.10">
    <property type="entry name" value="Peptide deformylase"/>
    <property type="match status" value="1"/>
</dbReference>
<evidence type="ECO:0000313" key="6">
    <source>
        <dbReference type="EMBL" id="CAJ1405672.1"/>
    </source>
</evidence>
<sequence length="1625" mass="174133">MYRSCSWFCDLSTASFQPWCFVPTTRIQQLGSTSLELTTFSAFNWGALSGRDRSMWVLLHHLLRYSPVHFTYKFRMSQPAPFGHDPKIAEPKTNQDAHTATVDQDGRVQRSFSPGAPIVIPPPSLLQLAGREWNLQTLQIGGEFVSMVNCYTDGSDLPVLQWGAHAPVEPQLELPLCLLSVQQLKSSSMRSFSDVLNDVTYSNTMIRIDTKQGNSFHRLFSWFALVMSLISFVVLLKIPSMLVTTFAQRCLGPLSGVVKRVVEESFHIRTRAASGGLRLASDALAIESLAPEGLAEPELAKEMARILEQVGDAEDLGEDLGKHVFRTLGTREKGKAQDGPVHSGRFGHLLSWGVAVDVFDITAFFSRARRRRLLEWYILPADHRATLRVPREGVGPAELEEVKELSGDLSGDGARVVGGEDAEGAATQDLPLLRERLEVLERNKARREEQLQKRCQAQAELSELQSRYQDLKHRWKAQRKVEKALVPARENLAALSARVEVAELERARLGLQLQELLARPAFQNLVPEELELELEVASPAHRVPESKDRRLRTLADNLFATLYATGDGIGLAAPQIQDLTLSPSCTMALRVVVLAATAAIAIAGSCSGSDAQIWSQKGSAAFSGDLDACGHQCALSSTDCASKCVQGKEGYSDGCASCFGDIFGCTRQHCKLKCIGGQTDACKQCVKDAGCVATFTSCSGFTPPSVSVQGNQCSDNDSQIWTQKGLAAFSGDLDACGHQCALSSTDCASKCVQGKEGYSDGCASCFGDIFGCTRQHCKLKCIGGQTDECKQCVKDAGCVATFTSCSGFTPPSVSVQGNQCSDNDSQIWSQKGLAAFSGDLDACGHQCALSSTDCASKCVQGKEGYSDGCASCFGDIFGCTRQHCKLKCIGGQTDACKQCVKDAGCVATFTSCSGFTPPSVSVQGNQCSDNDSQIWSQKGLAAFSGDLDACGHQCALSSTDCASKCVQGKEGYSDGCASCFGDIFGCTRQHCKLKCIGGQTDACKQCVKDAGCVATFTSCSGFTPPSVSVQGNQCSDNDSQIWSQKGLAAFSGDLDACGHQCALSSTDCASKCVQGKEGYSDGCASCFGDIFGCTRQHCKLKCIGGQTDECKQCVKDAGCVATFTSCSGFTPPSVSVQGNQCSDNDSQIWSQKGLAAFSGDLDACGHQCALSSTDCASKCVQGKEGYSDGCASCFGDIFGCTRQHCKLKCIGGQTDACKQCVKDAGCVATFTSCSGFTPPSVAVQSNQCSDNDSQIWSQKGSAAFSGDLDACGHQCALSSTDCASKCVQGKEGYSDGCASCFGDVFGCTRQHCKLKCIGGQTPACKQCVKDAGCVASFTGCSGFTPPSLVSATCTGSADPTPNACYQGSARVLALKEDVHVKVDSFSANQGTMDFVGSGPKAISCLGKAFQKNGQSITTDLSDCCPDLLKLSGIKYCSDQDMVIVDAEVASLHEEIQLTKVTCDATIVVPLGQTGEEARESIFLCVSRSRRTWYRGGGAQKRLERENALRHGRSLRLQVGINMRVMVYNPNPRTRDEETVFVNPRIISASDDRDYAAEGCLSFPRIRGSVQRPTWVEVEAVDWEGKPFQRRIDGFEARLFQHEYDHLDGIVFVDRLGEASRSKAQN</sequence>
<dbReference type="CDD" id="cd00487">
    <property type="entry name" value="Pep_deformylase"/>
    <property type="match status" value="1"/>
</dbReference>
<dbReference type="PANTHER" id="PTHR10458">
    <property type="entry name" value="PEPTIDE DEFORMYLASE"/>
    <property type="match status" value="1"/>
</dbReference>
<keyword evidence="3" id="KW-0378">Hydrolase</keyword>
<dbReference type="GO" id="GO:0006412">
    <property type="term" value="P:translation"/>
    <property type="evidence" value="ECO:0007669"/>
    <property type="project" value="UniProtKB-KW"/>
</dbReference>